<sequence length="182" mass="19138">MRLFLVCHCPTSATRVAAFPEDEPPEADSLARAAKLGAGLGRVERLWHGPERRAVETASALGLGAAPEAEPALRDIAVGAWAGRSLGQVQRDAPEALLAWLSDPEAAAPGGESVAMVVARTAAWLAAVPEARRGVAVVPQAIFRAAVVSLLGAPPASFWRIDAPPLARVALSRRDGRWSVRF</sequence>
<dbReference type="RefSeq" id="WP_140455253.1">
    <property type="nucleotide sequence ID" value="NZ_VFRP01000019.1"/>
</dbReference>
<protein>
    <submittedName>
        <fullName evidence="1">Histidine phosphatase family protein</fullName>
    </submittedName>
</protein>
<dbReference type="InterPro" id="IPR013078">
    <property type="entry name" value="His_Pase_superF_clade-1"/>
</dbReference>
<reference evidence="1 2" key="1">
    <citation type="submission" date="2019-06" db="EMBL/GenBank/DDBJ databases">
        <title>A novel bacterium of genus Amaricoccus, isolated from marine sediment.</title>
        <authorList>
            <person name="Huang H."/>
            <person name="Mo K."/>
            <person name="Hu Y."/>
        </authorList>
    </citation>
    <scope>NUCLEOTIDE SEQUENCE [LARGE SCALE GENOMIC DNA]</scope>
    <source>
        <strain evidence="1 2">HB172011</strain>
    </source>
</reference>
<dbReference type="AlphaFoldDB" id="A0A501WG27"/>
<evidence type="ECO:0000313" key="2">
    <source>
        <dbReference type="Proteomes" id="UP000319255"/>
    </source>
</evidence>
<gene>
    <name evidence="1" type="ORF">FJM51_16565</name>
</gene>
<organism evidence="1 2">
    <name type="scientific">Amaricoccus solimangrovi</name>
    <dbReference type="NCBI Taxonomy" id="2589815"/>
    <lineage>
        <taxon>Bacteria</taxon>
        <taxon>Pseudomonadati</taxon>
        <taxon>Pseudomonadota</taxon>
        <taxon>Alphaproteobacteria</taxon>
        <taxon>Rhodobacterales</taxon>
        <taxon>Paracoccaceae</taxon>
        <taxon>Amaricoccus</taxon>
    </lineage>
</organism>
<proteinExistence type="predicted"/>
<dbReference type="EMBL" id="VFRP01000019">
    <property type="protein sequence ID" value="TPE48823.1"/>
    <property type="molecule type" value="Genomic_DNA"/>
</dbReference>
<keyword evidence="2" id="KW-1185">Reference proteome</keyword>
<dbReference type="SUPFAM" id="SSF53254">
    <property type="entry name" value="Phosphoglycerate mutase-like"/>
    <property type="match status" value="1"/>
</dbReference>
<dbReference type="Pfam" id="PF00300">
    <property type="entry name" value="His_Phos_1"/>
    <property type="match status" value="1"/>
</dbReference>
<dbReference type="Proteomes" id="UP000319255">
    <property type="component" value="Unassembled WGS sequence"/>
</dbReference>
<dbReference type="InterPro" id="IPR029033">
    <property type="entry name" value="His_PPase_superfam"/>
</dbReference>
<name>A0A501WG27_9RHOB</name>
<dbReference type="Gene3D" id="3.40.50.1240">
    <property type="entry name" value="Phosphoglycerate mutase-like"/>
    <property type="match status" value="1"/>
</dbReference>
<evidence type="ECO:0000313" key="1">
    <source>
        <dbReference type="EMBL" id="TPE48823.1"/>
    </source>
</evidence>
<accession>A0A501WG27</accession>
<comment type="caution">
    <text evidence="1">The sequence shown here is derived from an EMBL/GenBank/DDBJ whole genome shotgun (WGS) entry which is preliminary data.</text>
</comment>
<dbReference type="OrthoDB" id="7502553at2"/>